<dbReference type="Proteomes" id="UP000183063">
    <property type="component" value="Unassembled WGS sequence"/>
</dbReference>
<keyword evidence="4" id="KW-1185">Reference proteome</keyword>
<gene>
    <name evidence="1" type="ORF">RTCCBAU85039_1512</name>
    <name evidence="2" type="ORF">SAMN05216228_10054</name>
</gene>
<proteinExistence type="predicted"/>
<reference evidence="2 4" key="3">
    <citation type="submission" date="2016-10" db="EMBL/GenBank/DDBJ databases">
        <authorList>
            <person name="Varghese N."/>
            <person name="Submissions S."/>
        </authorList>
    </citation>
    <scope>NUCLEOTIDE SEQUENCE [LARGE SCALE GENOMIC DNA]</scope>
    <source>
        <strain evidence="2 4">CGMCC 1.7071</strain>
    </source>
</reference>
<organism evidence="1 3">
    <name type="scientific">Rhizobium tibeticum</name>
    <dbReference type="NCBI Taxonomy" id="501024"/>
    <lineage>
        <taxon>Bacteria</taxon>
        <taxon>Pseudomonadati</taxon>
        <taxon>Pseudomonadota</taxon>
        <taxon>Alphaproteobacteria</taxon>
        <taxon>Hyphomicrobiales</taxon>
        <taxon>Rhizobiaceae</taxon>
        <taxon>Rhizobium/Agrobacterium group</taxon>
        <taxon>Rhizobium</taxon>
    </lineage>
</organism>
<dbReference type="EMBL" id="FOCV01000005">
    <property type="protein sequence ID" value="SEN49772.1"/>
    <property type="molecule type" value="Genomic_DNA"/>
</dbReference>
<dbReference type="EMBL" id="FNXB01000007">
    <property type="protein sequence ID" value="SEH63588.1"/>
    <property type="molecule type" value="Genomic_DNA"/>
</dbReference>
<evidence type="ECO:0000313" key="2">
    <source>
        <dbReference type="EMBL" id="SEN49772.1"/>
    </source>
</evidence>
<dbReference type="Proteomes" id="UP000198939">
    <property type="component" value="Unassembled WGS sequence"/>
</dbReference>
<protein>
    <submittedName>
        <fullName evidence="1">Uncharacterized protein</fullName>
    </submittedName>
</protein>
<reference evidence="1" key="1">
    <citation type="submission" date="2016-10" db="EMBL/GenBank/DDBJ databases">
        <authorList>
            <person name="de Groot N.N."/>
        </authorList>
    </citation>
    <scope>NUCLEOTIDE SEQUENCE [LARGE SCALE GENOMIC DNA]</scope>
    <source>
        <strain evidence="1">CCBAU85039</strain>
    </source>
</reference>
<evidence type="ECO:0000313" key="3">
    <source>
        <dbReference type="Proteomes" id="UP000183063"/>
    </source>
</evidence>
<reference evidence="3" key="2">
    <citation type="submission" date="2016-10" db="EMBL/GenBank/DDBJ databases">
        <authorList>
            <person name="Wibberg D."/>
        </authorList>
    </citation>
    <scope>NUCLEOTIDE SEQUENCE [LARGE SCALE GENOMIC DNA]</scope>
</reference>
<evidence type="ECO:0000313" key="1">
    <source>
        <dbReference type="EMBL" id="SEH63588.1"/>
    </source>
</evidence>
<accession>A0A1H8H0A2</accession>
<name>A0A1H8H0A2_9HYPH</name>
<dbReference type="STRING" id="501024.RTCCBAU85039_1512"/>
<sequence length="82" mass="9046">MLRGRVADRSMKGRPEPDVVGLACSNGIFFEMSRPDFCSRFVAGCIGLDCLFKVAENERFLVSADLSQPHCVPRSNPTLRGI</sequence>
<evidence type="ECO:0000313" key="4">
    <source>
        <dbReference type="Proteomes" id="UP000198939"/>
    </source>
</evidence>
<dbReference type="AlphaFoldDB" id="A0A1H8H0A2"/>